<reference evidence="1" key="1">
    <citation type="submission" date="2023-07" db="EMBL/GenBank/DDBJ databases">
        <title>Genomic Encyclopedia of Type Strains, Phase IV (KMG-IV): sequencing the most valuable type-strain genomes for metagenomic binning, comparative biology and taxonomic classification.</title>
        <authorList>
            <person name="Goeker M."/>
        </authorList>
    </citation>
    <scope>NUCLEOTIDE SEQUENCE [LARGE SCALE GENOMIC DNA]</scope>
    <source>
        <strain evidence="1">JSM 076093</strain>
    </source>
</reference>
<gene>
    <name evidence="1" type="ORF">QO000_002750</name>
</gene>
<dbReference type="GeneID" id="301327205"/>
<organism evidence="1 2">
    <name type="scientific">Guptibacillus hwajinpoensis</name>
    <dbReference type="NCBI Taxonomy" id="208199"/>
    <lineage>
        <taxon>Bacteria</taxon>
        <taxon>Bacillati</taxon>
        <taxon>Bacillota</taxon>
        <taxon>Bacilli</taxon>
        <taxon>Bacillales</taxon>
        <taxon>Guptibacillaceae</taxon>
        <taxon>Guptibacillus</taxon>
    </lineage>
</organism>
<evidence type="ECO:0008006" key="3">
    <source>
        <dbReference type="Google" id="ProtNLM"/>
    </source>
</evidence>
<sequence length="52" mass="6244">MTDLRPDRISNQQKQSFIQRLLDRGVYRLKDKQLYECTIEELQALMGQVDMK</sequence>
<comment type="caution">
    <text evidence="1">The sequence shown here is derived from an EMBL/GenBank/DDBJ whole genome shotgun (WGS) entry which is preliminary data.</text>
</comment>
<dbReference type="InterPro" id="IPR025072">
    <property type="entry name" value="Fur_reg_FbpA"/>
</dbReference>
<dbReference type="Proteomes" id="UP001226720">
    <property type="component" value="Unassembled WGS sequence"/>
</dbReference>
<dbReference type="EMBL" id="JAUSWM010000005">
    <property type="protein sequence ID" value="MDQ0483766.1"/>
    <property type="molecule type" value="Genomic_DNA"/>
</dbReference>
<accession>A0ABU0K329</accession>
<evidence type="ECO:0000313" key="2">
    <source>
        <dbReference type="Proteomes" id="UP001226720"/>
    </source>
</evidence>
<dbReference type="Pfam" id="PF13076">
    <property type="entry name" value="Fur_reg_FbpA"/>
    <property type="match status" value="1"/>
</dbReference>
<proteinExistence type="predicted"/>
<evidence type="ECO:0000313" key="1">
    <source>
        <dbReference type="EMBL" id="MDQ0483766.1"/>
    </source>
</evidence>
<dbReference type="RefSeq" id="WP_301551666.1">
    <property type="nucleotide sequence ID" value="NZ_JAQRMZ010000004.1"/>
</dbReference>
<keyword evidence="2" id="KW-1185">Reference proteome</keyword>
<protein>
    <recommendedName>
        <fullName evidence="3">Fur-regulated basic protein FbpA</fullName>
    </recommendedName>
</protein>
<name>A0ABU0K329_9BACL</name>